<organism evidence="1 2">
    <name type="scientific">Ensifer adhaerens</name>
    <name type="common">Sinorhizobium morelense</name>
    <dbReference type="NCBI Taxonomy" id="106592"/>
    <lineage>
        <taxon>Bacteria</taxon>
        <taxon>Pseudomonadati</taxon>
        <taxon>Pseudomonadota</taxon>
        <taxon>Alphaproteobacteria</taxon>
        <taxon>Hyphomicrobiales</taxon>
        <taxon>Rhizobiaceae</taxon>
        <taxon>Sinorhizobium/Ensifer group</taxon>
        <taxon>Ensifer</taxon>
    </lineage>
</organism>
<name>A0ACC5T591_ENSAD</name>
<accession>A0ACC5T591</accession>
<sequence length="339" mass="37015">MSSNLFSSPELPEEPAYANTLAMVSSSDATRSSFDGLDLNDIVIFSRVVQHGSFTTAAKLFGKSPSYMSKHVTQLENALKLTLLNRSTHNVFLTDAGTVFFDHCVRILSEIEAAKADASGLGSELIGTLRVHSTPGVGQALVAPAIIDFNALYPAVKVELTVSASSVNLMERGVDVVIGSRDFDDDDSFHTGLFERKLGPAPYVICVAPAYLQQHPRPSQPVDLQHHNCLIHTTQKPDPRLWSARLGDEEVTVQVDGIFHSNFESAIVLAAVQGAGVARLPLYSVAQEIRSGELVSLFESQIISRRVIKAFYPKSRFVPKKLRAFLAILEARLKETVPE</sequence>
<evidence type="ECO:0000313" key="2">
    <source>
        <dbReference type="Proteomes" id="UP000823773"/>
    </source>
</evidence>
<evidence type="ECO:0000313" key="1">
    <source>
        <dbReference type="EMBL" id="MBP1876297.1"/>
    </source>
</evidence>
<comment type="caution">
    <text evidence="1">The sequence shown here is derived from an EMBL/GenBank/DDBJ whole genome shotgun (WGS) entry which is preliminary data.</text>
</comment>
<protein>
    <submittedName>
        <fullName evidence="1">DNA-binding transcriptional LysR family regulator</fullName>
    </submittedName>
</protein>
<proteinExistence type="predicted"/>
<keyword evidence="1" id="KW-0238">DNA-binding</keyword>
<reference evidence="1" key="1">
    <citation type="submission" date="2021-03" db="EMBL/GenBank/DDBJ databases">
        <title>Genomic Encyclopedia of Type Strains, Phase IV (KMG-IV): sequencing the most valuable type-strain genomes for metagenomic binning, comparative biology and taxonomic classification.</title>
        <authorList>
            <person name="Goeker M."/>
        </authorList>
    </citation>
    <scope>NUCLEOTIDE SEQUENCE</scope>
    <source>
        <strain evidence="1">DSM 18131</strain>
    </source>
</reference>
<dbReference type="EMBL" id="JAGGJR010000016">
    <property type="protein sequence ID" value="MBP1876297.1"/>
    <property type="molecule type" value="Genomic_DNA"/>
</dbReference>
<gene>
    <name evidence="1" type="ORF">J2Z19_006047</name>
</gene>
<keyword evidence="2" id="KW-1185">Reference proteome</keyword>
<dbReference type="Proteomes" id="UP000823773">
    <property type="component" value="Unassembled WGS sequence"/>
</dbReference>